<accession>A0A543CJ66</accession>
<feature type="compositionally biased region" description="Basic and acidic residues" evidence="1">
    <location>
        <begin position="678"/>
        <end position="687"/>
    </location>
</feature>
<feature type="compositionally biased region" description="Low complexity" evidence="1">
    <location>
        <begin position="617"/>
        <end position="637"/>
    </location>
</feature>
<name>A0A543CJ66_9ACTN</name>
<evidence type="ECO:0000313" key="2">
    <source>
        <dbReference type="EMBL" id="TQL97143.1"/>
    </source>
</evidence>
<proteinExistence type="predicted"/>
<evidence type="ECO:0000313" key="3">
    <source>
        <dbReference type="Proteomes" id="UP000316096"/>
    </source>
</evidence>
<feature type="region of interest" description="Disordered" evidence="1">
    <location>
        <begin position="1"/>
        <end position="25"/>
    </location>
</feature>
<feature type="compositionally biased region" description="Pro residues" evidence="1">
    <location>
        <begin position="600"/>
        <end position="616"/>
    </location>
</feature>
<feature type="compositionally biased region" description="Low complexity" evidence="1">
    <location>
        <begin position="14"/>
        <end position="25"/>
    </location>
</feature>
<organism evidence="2 3">
    <name type="scientific">Actinoallomurus bryophytorum</name>
    <dbReference type="NCBI Taxonomy" id="1490222"/>
    <lineage>
        <taxon>Bacteria</taxon>
        <taxon>Bacillati</taxon>
        <taxon>Actinomycetota</taxon>
        <taxon>Actinomycetes</taxon>
        <taxon>Streptosporangiales</taxon>
        <taxon>Thermomonosporaceae</taxon>
        <taxon>Actinoallomurus</taxon>
    </lineage>
</organism>
<feature type="region of interest" description="Disordered" evidence="1">
    <location>
        <begin position="492"/>
        <end position="688"/>
    </location>
</feature>
<protein>
    <submittedName>
        <fullName evidence="2">Uncharacterized protein</fullName>
    </submittedName>
</protein>
<feature type="compositionally biased region" description="Pro residues" evidence="1">
    <location>
        <begin position="643"/>
        <end position="674"/>
    </location>
</feature>
<dbReference type="Proteomes" id="UP000316096">
    <property type="component" value="Unassembled WGS sequence"/>
</dbReference>
<evidence type="ECO:0000256" key="1">
    <source>
        <dbReference type="SAM" id="MobiDB-lite"/>
    </source>
</evidence>
<feature type="region of interest" description="Disordered" evidence="1">
    <location>
        <begin position="899"/>
        <end position="923"/>
    </location>
</feature>
<comment type="caution">
    <text evidence="2">The sequence shown here is derived from an EMBL/GenBank/DDBJ whole genome shotgun (WGS) entry which is preliminary data.</text>
</comment>
<gene>
    <name evidence="2" type="ORF">FB559_2719</name>
</gene>
<dbReference type="OrthoDB" id="3320501at2"/>
<reference evidence="2 3" key="1">
    <citation type="submission" date="2019-06" db="EMBL/GenBank/DDBJ databases">
        <title>Sequencing the genomes of 1000 actinobacteria strains.</title>
        <authorList>
            <person name="Klenk H.-P."/>
        </authorList>
    </citation>
    <scope>NUCLEOTIDE SEQUENCE [LARGE SCALE GENOMIC DNA]</scope>
    <source>
        <strain evidence="2 3">DSM 102200</strain>
    </source>
</reference>
<feature type="compositionally biased region" description="Pro residues" evidence="1">
    <location>
        <begin position="535"/>
        <end position="545"/>
    </location>
</feature>
<dbReference type="Gene3D" id="3.90.176.10">
    <property type="entry name" value="Toxin ADP-ribosyltransferase, Chain A, domain 1"/>
    <property type="match status" value="1"/>
</dbReference>
<keyword evidence="3" id="KW-1185">Reference proteome</keyword>
<dbReference type="EMBL" id="VFOZ01000001">
    <property type="protein sequence ID" value="TQL97143.1"/>
    <property type="molecule type" value="Genomic_DNA"/>
</dbReference>
<sequence length="923" mass="94414">MWKRAQYRRPGRDGSNASASIGAGSRGAARAESRAAVVVDEYDGLTLLRSSPDALPKPDGVAELARFLGGEKANDVFTVVVGADDATAGLWARLGTVLDSAREQGATTVRLALSGAGRPRPDRPALAQRIADAWSIEVIAPDAGVVIVPGGSLFAIGAGAPVRGWRSFTPGAEPTPLGRRSPEPHWQPALARLPAGTVGGCVVEQIPAGLLVRSARVPRARAADLCYAVPVDNDHLTVLVGAADGDPGIPAADLAAVLAALPETIRAAARLAPCGPIDLLAVGQDTAEILGADVEVLTGLPLVVGTDTEPVVRPVLIGADAEPTWVPFVEAVLCRPYGAEGADRVPAPQLARWRSPVVGTDHPEPGAIALSDRWQVSVTRAGLAVGPRGEAPAFAGRPVSPEQLAIEVNLRGEAADDVLFADLSRLLTELGSGVRGFVTLHRVVPAHASGEEDFRLLRLAIEHGVSLVEPQPVETPAAPVASIVRTVAIPRASRPQGATAESSARPAAAGPDSAARRTDEPAVPQTTGSAHRPEPAGPPSSPDAPPVRAHEAAPSGPPRERGGAEPLPPSLGRIPRTPVLGRPPEPVPSSGTAAESALPPVSPPATPATPPTPVEPAKPAEPVAPAAAASPDGAAPMDRPDAAEPPPAPLAPVGPAPAAAPAPPVRPRTKPVPGPARRSSEKERAEFRSLAQPVWERYSATVNRAMTRMPALRGPQVDAARTDLVAVHVYLSDTHGELAPPGEETPDDTGLPGCYTACLSSGLCRLPSYRGVAVRGGLPAEGGIERFVPGSVLRRPGAVSALPIGVAGGLSATAGGFVIWSSTGRRVRPLLGSVPGLAADEVVFPPGTGLRVLDVRSAGPAPIVLLSEVLGADPAADDRTGGLDEADRANLERLDEALRRQTSTSGGTSPAAWPARCATPLDG</sequence>
<dbReference type="AlphaFoldDB" id="A0A543CJ66"/>
<feature type="compositionally biased region" description="Low complexity" evidence="1">
    <location>
        <begin position="497"/>
        <end position="513"/>
    </location>
</feature>
<dbReference type="RefSeq" id="WP_141955913.1">
    <property type="nucleotide sequence ID" value="NZ_VFOZ01000001.1"/>
</dbReference>